<accession>A0ABY4FIS0</accession>
<gene>
    <name evidence="3" type="ORF">MUN78_12095</name>
</gene>
<evidence type="ECO:0000313" key="4">
    <source>
        <dbReference type="Proteomes" id="UP000831786"/>
    </source>
</evidence>
<keyword evidence="4" id="KW-1185">Reference proteome</keyword>
<evidence type="ECO:0000313" key="3">
    <source>
        <dbReference type="EMBL" id="UOQ56413.1"/>
    </source>
</evidence>
<dbReference type="InterPro" id="IPR032830">
    <property type="entry name" value="XPB/Ssl2_N"/>
</dbReference>
<reference evidence="3 4" key="1">
    <citation type="submission" date="2022-04" db="EMBL/GenBank/DDBJ databases">
        <title>Leucobacter sp. isolated from rhizosphere of garlic.</title>
        <authorList>
            <person name="Won M."/>
            <person name="Lee C.-M."/>
            <person name="Woen H.-Y."/>
            <person name="Kwon S.-W."/>
        </authorList>
    </citation>
    <scope>NUCLEOTIDE SEQUENCE [LARGE SCALE GENOMIC DNA]</scope>
    <source>
        <strain evidence="3 4">H21R-40</strain>
    </source>
</reference>
<feature type="domain" description="Helicase XPB/Ssl2 N-terminal" evidence="2">
    <location>
        <begin position="2"/>
        <end position="125"/>
    </location>
</feature>
<name>A0ABY4FIS0_9MICO</name>
<keyword evidence="3" id="KW-0547">Nucleotide-binding</keyword>
<keyword evidence="3" id="KW-0347">Helicase</keyword>
<dbReference type="Pfam" id="PF13625">
    <property type="entry name" value="Helicase_C_3"/>
    <property type="match status" value="1"/>
</dbReference>
<feature type="region of interest" description="Disordered" evidence="1">
    <location>
        <begin position="154"/>
        <end position="184"/>
    </location>
</feature>
<protein>
    <submittedName>
        <fullName evidence="3">Helicase-associated domain-containing protein</fullName>
    </submittedName>
</protein>
<evidence type="ECO:0000259" key="2">
    <source>
        <dbReference type="Pfam" id="PF13625"/>
    </source>
</evidence>
<evidence type="ECO:0000256" key="1">
    <source>
        <dbReference type="SAM" id="MobiDB-lite"/>
    </source>
</evidence>
<dbReference type="EMBL" id="CP095045">
    <property type="protein sequence ID" value="UOQ56413.1"/>
    <property type="molecule type" value="Genomic_DNA"/>
</dbReference>
<organism evidence="3 4">
    <name type="scientific">Leucobacter allii</name>
    <dbReference type="NCBI Taxonomy" id="2932247"/>
    <lineage>
        <taxon>Bacteria</taxon>
        <taxon>Bacillati</taxon>
        <taxon>Actinomycetota</taxon>
        <taxon>Actinomycetes</taxon>
        <taxon>Micrococcales</taxon>
        <taxon>Microbacteriaceae</taxon>
        <taxon>Leucobacter</taxon>
    </lineage>
</organism>
<keyword evidence="3" id="KW-0067">ATP-binding</keyword>
<sequence length="270" mass="28386">MQPDLSVVVPGPLAPEDEADLAAVTRPEHIGVASTRRIADASVAEALDRGRSAAEVRGIFTRLSLTGIPQPLDYLLDALAERVGSIVVAEHTGDEGRTSITVSRLDLADTLLVDRALQHLQLHRRSPTGTRLFSRLRSEHVAAALADARYHASGASADRAPAPPASPSDAAPGAPGPSDPDALPAPLGALVERVYLAARSEPGSADFTRRLELAIRDRSPVLVTAEARGQRHTFTLLPVSVNGGRLRATDQSAGVERTLPVSVITAVESV</sequence>
<keyword evidence="3" id="KW-0378">Hydrolase</keyword>
<dbReference type="RefSeq" id="WP_244726726.1">
    <property type="nucleotide sequence ID" value="NZ_CP095045.1"/>
</dbReference>
<proteinExistence type="predicted"/>
<dbReference type="GO" id="GO:0004386">
    <property type="term" value="F:helicase activity"/>
    <property type="evidence" value="ECO:0007669"/>
    <property type="project" value="UniProtKB-KW"/>
</dbReference>
<dbReference type="Proteomes" id="UP000831786">
    <property type="component" value="Chromosome"/>
</dbReference>